<evidence type="ECO:0000256" key="5">
    <source>
        <dbReference type="ARBA" id="ARBA00022723"/>
    </source>
</evidence>
<evidence type="ECO:0000259" key="8">
    <source>
        <dbReference type="PROSITE" id="PS50879"/>
    </source>
</evidence>
<dbReference type="GO" id="GO:0043137">
    <property type="term" value="P:DNA replication, removal of RNA primer"/>
    <property type="evidence" value="ECO:0007669"/>
    <property type="project" value="TreeGrafter"/>
</dbReference>
<protein>
    <recommendedName>
        <fullName evidence="3">ribonuclease H</fullName>
        <ecNumber evidence="3">3.1.26.4</ecNumber>
    </recommendedName>
</protein>
<accession>A0A481YP03</accession>
<evidence type="ECO:0000256" key="3">
    <source>
        <dbReference type="ARBA" id="ARBA00012180"/>
    </source>
</evidence>
<evidence type="ECO:0000313" key="9">
    <source>
        <dbReference type="EMBL" id="QBK84998.1"/>
    </source>
</evidence>
<dbReference type="GO" id="GO:0003676">
    <property type="term" value="F:nucleic acid binding"/>
    <property type="evidence" value="ECO:0007669"/>
    <property type="project" value="InterPro"/>
</dbReference>
<proteinExistence type="inferred from homology"/>
<dbReference type="PANTHER" id="PTHR10642:SF26">
    <property type="entry name" value="RIBONUCLEASE H1"/>
    <property type="match status" value="1"/>
</dbReference>
<dbReference type="Pfam" id="PF00075">
    <property type="entry name" value="RNase_H"/>
    <property type="match status" value="1"/>
</dbReference>
<keyword evidence="6" id="KW-0255">Endonuclease</keyword>
<dbReference type="InterPro" id="IPR012337">
    <property type="entry name" value="RNaseH-like_sf"/>
</dbReference>
<dbReference type="Gene3D" id="3.30.420.10">
    <property type="entry name" value="Ribonuclease H-like superfamily/Ribonuclease H"/>
    <property type="match status" value="1"/>
</dbReference>
<evidence type="ECO:0000256" key="6">
    <source>
        <dbReference type="ARBA" id="ARBA00022759"/>
    </source>
</evidence>
<evidence type="ECO:0000256" key="2">
    <source>
        <dbReference type="ARBA" id="ARBA00005300"/>
    </source>
</evidence>
<dbReference type="EC" id="3.1.26.4" evidence="3"/>
<dbReference type="GO" id="GO:0004523">
    <property type="term" value="F:RNA-DNA hybrid ribonuclease activity"/>
    <property type="evidence" value="ECO:0007669"/>
    <property type="project" value="UniProtKB-EC"/>
</dbReference>
<dbReference type="PANTHER" id="PTHR10642">
    <property type="entry name" value="RIBONUCLEASE H1"/>
    <property type="match status" value="1"/>
</dbReference>
<dbReference type="PROSITE" id="PS50879">
    <property type="entry name" value="RNASE_H_1"/>
    <property type="match status" value="1"/>
</dbReference>
<evidence type="ECO:0000256" key="4">
    <source>
        <dbReference type="ARBA" id="ARBA00022722"/>
    </source>
</evidence>
<keyword evidence="4" id="KW-0540">Nuclease</keyword>
<comment type="similarity">
    <text evidence="2">Belongs to the RNase H family.</text>
</comment>
<organism evidence="9">
    <name type="scientific">Pithovirus LCDPAC02</name>
    <dbReference type="NCBI Taxonomy" id="2506601"/>
    <lineage>
        <taxon>Viruses</taxon>
        <taxon>Pithoviruses</taxon>
    </lineage>
</organism>
<reference evidence="9" key="1">
    <citation type="journal article" date="2019" name="MBio">
        <title>Virus Genomes from Deep Sea Sediments Expand the Ocean Megavirome and Support Independent Origins of Viral Gigantism.</title>
        <authorList>
            <person name="Backstrom D."/>
            <person name="Yutin N."/>
            <person name="Jorgensen S.L."/>
            <person name="Dharamshi J."/>
            <person name="Homa F."/>
            <person name="Zaremba-Niedwiedzka K."/>
            <person name="Spang A."/>
            <person name="Wolf Y.I."/>
            <person name="Koonin E.V."/>
            <person name="Ettema T.J."/>
        </authorList>
    </citation>
    <scope>NUCLEOTIDE SEQUENCE</scope>
</reference>
<keyword evidence="5" id="KW-0479">Metal-binding</keyword>
<evidence type="ECO:0000256" key="7">
    <source>
        <dbReference type="ARBA" id="ARBA00022801"/>
    </source>
</evidence>
<keyword evidence="7" id="KW-0378">Hydrolase</keyword>
<dbReference type="EMBL" id="MK500301">
    <property type="protein sequence ID" value="QBK84998.1"/>
    <property type="molecule type" value="Genomic_DNA"/>
</dbReference>
<dbReference type="InterPro" id="IPR050092">
    <property type="entry name" value="RNase_H"/>
</dbReference>
<dbReference type="GO" id="GO:0046872">
    <property type="term" value="F:metal ion binding"/>
    <property type="evidence" value="ECO:0007669"/>
    <property type="project" value="UniProtKB-KW"/>
</dbReference>
<dbReference type="InterPro" id="IPR036397">
    <property type="entry name" value="RNaseH_sf"/>
</dbReference>
<feature type="domain" description="RNase H type-1" evidence="8">
    <location>
        <begin position="57"/>
        <end position="191"/>
    </location>
</feature>
<sequence length="191" mass="22892">MLAKIDGILIKFNIIEVENDNVYFKFTRDGNFIFKSKTKEDNINIEYIKLEKDKYSENDIINIYTDGCCINNHTKNEKRKMGIGVYILDENENEIRSISKYIFDENPTNNRAELYGIIEAMKITHNWKEQIIIHTDSQYVANTINKNWKKKKNTDLWKQIYKYLEIKKFKVKWIPRENNEIADRLSKEACY</sequence>
<evidence type="ECO:0000256" key="1">
    <source>
        <dbReference type="ARBA" id="ARBA00000077"/>
    </source>
</evidence>
<dbReference type="InterPro" id="IPR002156">
    <property type="entry name" value="RNaseH_domain"/>
</dbReference>
<name>A0A481YP03_9VIRU</name>
<dbReference type="SUPFAM" id="SSF53098">
    <property type="entry name" value="Ribonuclease H-like"/>
    <property type="match status" value="1"/>
</dbReference>
<gene>
    <name evidence="9" type="ORF">LCDPAC02_01970</name>
</gene>
<comment type="catalytic activity">
    <reaction evidence="1">
        <text>Endonucleolytic cleavage to 5'-phosphomonoester.</text>
        <dbReference type="EC" id="3.1.26.4"/>
    </reaction>
</comment>